<organism evidence="1 2">
    <name type="scientific">Cohnella silvisoli</name>
    <dbReference type="NCBI Taxonomy" id="2873699"/>
    <lineage>
        <taxon>Bacteria</taxon>
        <taxon>Bacillati</taxon>
        <taxon>Bacillota</taxon>
        <taxon>Bacilli</taxon>
        <taxon>Bacillales</taxon>
        <taxon>Paenibacillaceae</taxon>
        <taxon>Cohnella</taxon>
    </lineage>
</organism>
<sequence>MIQGIFQGGSLWGGLVSGGISQLKDTQSLTAGQMDKSQYAIQTSENVTGALGVMAGIEYGAILGTTIMPGVGTVVGSICGGLLGNTVGRKVGNEAGKRLVNNRITQGVAETVDEAL</sequence>
<gene>
    <name evidence="1" type="ORF">QJS35_15985</name>
</gene>
<accession>A0ABV1KV60</accession>
<proteinExistence type="predicted"/>
<name>A0ABV1KV60_9BACL</name>
<dbReference type="EMBL" id="JASKHM010000009">
    <property type="protein sequence ID" value="MEQ4483897.1"/>
    <property type="molecule type" value="Genomic_DNA"/>
</dbReference>
<reference evidence="1 2" key="1">
    <citation type="journal article" date="2023" name="Genome Announc.">
        <title>Pan-Genome Analyses of the Genus Cohnella and Proposal of the Novel Species Cohnella silvisoli sp. nov., Isolated from Forest Soil.</title>
        <authorList>
            <person name="Wang C."/>
            <person name="Mao L."/>
            <person name="Bao G."/>
            <person name="Zhu H."/>
        </authorList>
    </citation>
    <scope>NUCLEOTIDE SEQUENCE [LARGE SCALE GENOMIC DNA]</scope>
    <source>
        <strain evidence="1 2">NL03-T5-1</strain>
    </source>
</reference>
<dbReference type="RefSeq" id="WP_232186283.1">
    <property type="nucleotide sequence ID" value="NZ_JAIOAP010000008.1"/>
</dbReference>
<dbReference type="Proteomes" id="UP001493487">
    <property type="component" value="Unassembled WGS sequence"/>
</dbReference>
<dbReference type="PANTHER" id="PTHR21525:SF9">
    <property type="entry name" value="CHANNEL_COLICIN DOMAIN-CONTAINING PROTEIN"/>
    <property type="match status" value="1"/>
</dbReference>
<protein>
    <recommendedName>
        <fullName evidence="3">Glycine zipper domain-containing protein</fullName>
    </recommendedName>
</protein>
<evidence type="ECO:0000313" key="1">
    <source>
        <dbReference type="EMBL" id="MEQ4483897.1"/>
    </source>
</evidence>
<evidence type="ECO:0008006" key="3">
    <source>
        <dbReference type="Google" id="ProtNLM"/>
    </source>
</evidence>
<keyword evidence="2" id="KW-1185">Reference proteome</keyword>
<comment type="caution">
    <text evidence="1">The sequence shown here is derived from an EMBL/GenBank/DDBJ whole genome shotgun (WGS) entry which is preliminary data.</text>
</comment>
<evidence type="ECO:0000313" key="2">
    <source>
        <dbReference type="Proteomes" id="UP001493487"/>
    </source>
</evidence>
<dbReference type="PANTHER" id="PTHR21525">
    <property type="entry name" value="MOTILE SPERM PROTEIN"/>
    <property type="match status" value="1"/>
</dbReference>